<evidence type="ECO:0000256" key="6">
    <source>
        <dbReference type="ARBA" id="ARBA00022837"/>
    </source>
</evidence>
<evidence type="ECO:0000256" key="10">
    <source>
        <dbReference type="SAM" id="Phobius"/>
    </source>
</evidence>
<sequence length="360" mass="40436">MALKKTLVEKLFSISKISSQAVTNCRISSTTIQNRISKNAGKGTAEMAPDPGDLNGAGNGVFKRFLHKGSAVSPAMRTLPRGKDLIEKLKEIDMSKDRIRLDGLNLNPVLTAKPVVPEVTSLSVQELKKLLRVAQLEAVKTRLMKTGKTWISYSDFIRICGESCSDPEQGLQFAKSLDESGNVIVLENVVVLRPDQDFLRTVLKVSQVAKALGGLIPLPEPGPSDPRRKELIELEQQKAVIDTKADSLVRRELWLGLAYLVVQTAGFMRLTFWELSWDVMEPICFYVTSMYFMAGYAFFLRTSKEPSFEGFYQSRFNAKQKKLIESQGFDIQRYNQLKEIFYPDSSSQQAFKTASFDHSE</sequence>
<dbReference type="InterPro" id="IPR039055">
    <property type="entry name" value="MCU_fam"/>
</dbReference>
<evidence type="ECO:0000256" key="2">
    <source>
        <dbReference type="ARBA" id="ARBA00005653"/>
    </source>
</evidence>
<feature type="transmembrane region" description="Helical" evidence="10">
    <location>
        <begin position="253"/>
        <end position="273"/>
    </location>
</feature>
<keyword evidence="4" id="KW-0109">Calcium transport</keyword>
<keyword evidence="3" id="KW-0813">Transport</keyword>
<evidence type="ECO:0000313" key="12">
    <source>
        <dbReference type="EMBL" id="TYH29073.1"/>
    </source>
</evidence>
<evidence type="ECO:0000313" key="13">
    <source>
        <dbReference type="Proteomes" id="UP000323506"/>
    </source>
</evidence>
<name>A0A5D2HFT3_GOSDA</name>
<protein>
    <recommendedName>
        <fullName evidence="11">Calcium uniporter protein C-terminal domain-containing protein</fullName>
    </recommendedName>
</protein>
<keyword evidence="7 10" id="KW-1133">Transmembrane helix</keyword>
<comment type="similarity">
    <text evidence="2">Belongs to the MCU (TC 1.A.77) family.</text>
</comment>
<dbReference type="PANTHER" id="PTHR13462:SF31">
    <property type="entry name" value="CALCIUM UNIPORTER PROTEIN 1, MITOCHONDRIAL"/>
    <property type="match status" value="1"/>
</dbReference>
<evidence type="ECO:0000256" key="9">
    <source>
        <dbReference type="ARBA" id="ARBA00023136"/>
    </source>
</evidence>
<dbReference type="PANTHER" id="PTHR13462">
    <property type="entry name" value="CALCIUM UNIPORTER PROTEIN, MITOCHONDRIAL"/>
    <property type="match status" value="1"/>
</dbReference>
<dbReference type="GO" id="GO:0051560">
    <property type="term" value="P:mitochondrial calcium ion homeostasis"/>
    <property type="evidence" value="ECO:0007669"/>
    <property type="project" value="InterPro"/>
</dbReference>
<evidence type="ECO:0000256" key="3">
    <source>
        <dbReference type="ARBA" id="ARBA00022448"/>
    </source>
</evidence>
<dbReference type="GO" id="GO:0015292">
    <property type="term" value="F:uniporter activity"/>
    <property type="evidence" value="ECO:0007669"/>
    <property type="project" value="TreeGrafter"/>
</dbReference>
<reference evidence="12 13" key="1">
    <citation type="submission" date="2019-06" db="EMBL/GenBank/DDBJ databases">
        <title>WGS assembly of Gossypium darwinii.</title>
        <authorList>
            <person name="Chen Z.J."/>
            <person name="Sreedasyam A."/>
            <person name="Ando A."/>
            <person name="Song Q."/>
            <person name="De L."/>
            <person name="Hulse-Kemp A."/>
            <person name="Ding M."/>
            <person name="Ye W."/>
            <person name="Kirkbride R."/>
            <person name="Jenkins J."/>
            <person name="Plott C."/>
            <person name="Lovell J."/>
            <person name="Lin Y.-M."/>
            <person name="Vaughn R."/>
            <person name="Liu B."/>
            <person name="Li W."/>
            <person name="Simpson S."/>
            <person name="Scheffler B."/>
            <person name="Saski C."/>
            <person name="Grover C."/>
            <person name="Hu G."/>
            <person name="Conover J."/>
            <person name="Carlson J."/>
            <person name="Shu S."/>
            <person name="Boston L."/>
            <person name="Williams M."/>
            <person name="Peterson D."/>
            <person name="Mcgee K."/>
            <person name="Jones D."/>
            <person name="Wendel J."/>
            <person name="Stelly D."/>
            <person name="Grimwood J."/>
            <person name="Schmutz J."/>
        </authorList>
    </citation>
    <scope>NUCLEOTIDE SEQUENCE [LARGE SCALE GENOMIC DNA]</scope>
    <source>
        <strain evidence="12">1808015.09</strain>
    </source>
</reference>
<proteinExistence type="inferred from homology"/>
<evidence type="ECO:0000256" key="8">
    <source>
        <dbReference type="ARBA" id="ARBA00023065"/>
    </source>
</evidence>
<dbReference type="Pfam" id="PF04678">
    <property type="entry name" value="MCU"/>
    <property type="match status" value="1"/>
</dbReference>
<comment type="subcellular location">
    <subcellularLocation>
        <location evidence="1">Membrane</location>
        <topology evidence="1">Multi-pass membrane protein</topology>
    </subcellularLocation>
</comment>
<evidence type="ECO:0000256" key="7">
    <source>
        <dbReference type="ARBA" id="ARBA00022989"/>
    </source>
</evidence>
<gene>
    <name evidence="12" type="ORF">ES288_A02G195200v1</name>
</gene>
<dbReference type="AlphaFoldDB" id="A0A5D2HFT3"/>
<keyword evidence="5 10" id="KW-0812">Transmembrane</keyword>
<evidence type="ECO:0000256" key="5">
    <source>
        <dbReference type="ARBA" id="ARBA00022692"/>
    </source>
</evidence>
<keyword evidence="8" id="KW-0406">Ion transport</keyword>
<keyword evidence="6" id="KW-0106">Calcium</keyword>
<evidence type="ECO:0000259" key="11">
    <source>
        <dbReference type="Pfam" id="PF04678"/>
    </source>
</evidence>
<keyword evidence="13" id="KW-1185">Reference proteome</keyword>
<accession>A0A5D2HFT3</accession>
<dbReference type="InterPro" id="IPR006769">
    <property type="entry name" value="MCU_C"/>
</dbReference>
<feature type="domain" description="Calcium uniporter protein C-terminal" evidence="11">
    <location>
        <begin position="168"/>
        <end position="337"/>
    </location>
</feature>
<feature type="transmembrane region" description="Helical" evidence="10">
    <location>
        <begin position="279"/>
        <end position="299"/>
    </location>
</feature>
<keyword evidence="9 10" id="KW-0472">Membrane</keyword>
<organism evidence="12 13">
    <name type="scientific">Gossypium darwinii</name>
    <name type="common">Darwin's cotton</name>
    <name type="synonym">Gossypium barbadense var. darwinii</name>
    <dbReference type="NCBI Taxonomy" id="34276"/>
    <lineage>
        <taxon>Eukaryota</taxon>
        <taxon>Viridiplantae</taxon>
        <taxon>Streptophyta</taxon>
        <taxon>Embryophyta</taxon>
        <taxon>Tracheophyta</taxon>
        <taxon>Spermatophyta</taxon>
        <taxon>Magnoliopsida</taxon>
        <taxon>eudicotyledons</taxon>
        <taxon>Gunneridae</taxon>
        <taxon>Pentapetalae</taxon>
        <taxon>rosids</taxon>
        <taxon>malvids</taxon>
        <taxon>Malvales</taxon>
        <taxon>Malvaceae</taxon>
        <taxon>Malvoideae</taxon>
        <taxon>Gossypium</taxon>
    </lineage>
</organism>
<dbReference type="GO" id="GO:0005262">
    <property type="term" value="F:calcium channel activity"/>
    <property type="evidence" value="ECO:0007669"/>
    <property type="project" value="TreeGrafter"/>
</dbReference>
<evidence type="ECO:0000256" key="4">
    <source>
        <dbReference type="ARBA" id="ARBA00022568"/>
    </source>
</evidence>
<dbReference type="Proteomes" id="UP000323506">
    <property type="component" value="Chromosome A02"/>
</dbReference>
<dbReference type="GO" id="GO:1990246">
    <property type="term" value="C:uniplex complex"/>
    <property type="evidence" value="ECO:0007669"/>
    <property type="project" value="TreeGrafter"/>
</dbReference>
<dbReference type="GO" id="GO:0036444">
    <property type="term" value="P:calcium import into the mitochondrion"/>
    <property type="evidence" value="ECO:0007669"/>
    <property type="project" value="TreeGrafter"/>
</dbReference>
<dbReference type="EMBL" id="CM017689">
    <property type="protein sequence ID" value="TYH29073.1"/>
    <property type="molecule type" value="Genomic_DNA"/>
</dbReference>
<evidence type="ECO:0000256" key="1">
    <source>
        <dbReference type="ARBA" id="ARBA00004141"/>
    </source>
</evidence>